<sequence>MKTILQHQHPFLFQKSPEKVKKIINYFPKFWNNQWILAKLNYSSPSQYCSKSLDTIYFKNFP</sequence>
<accession>A0ABX4K2I8</accession>
<evidence type="ECO:0000313" key="1">
    <source>
        <dbReference type="EMBL" id="PEH36390.1"/>
    </source>
</evidence>
<keyword evidence="2" id="KW-1185">Reference proteome</keyword>
<reference evidence="1" key="1">
    <citation type="submission" date="2017-05" db="EMBL/GenBank/DDBJ databases">
        <title>Genome sequence of Ca. P. asteris strain NJAY.</title>
        <authorList>
            <person name="Lee I.-M."/>
            <person name="Gundersen-Rindal D."/>
            <person name="Sparks M."/>
        </authorList>
    </citation>
    <scope>NUCLEOTIDE SEQUENCE [LARGE SCALE GENOMIC DNA]</scope>
    <source>
        <strain evidence="1">NJAY</strain>
    </source>
</reference>
<evidence type="ECO:0000313" key="2">
    <source>
        <dbReference type="Proteomes" id="UP000220509"/>
    </source>
</evidence>
<proteinExistence type="predicted"/>
<protein>
    <submittedName>
        <fullName evidence="1">Transposase</fullName>
    </submittedName>
</protein>
<organism evidence="1 2">
    <name type="scientific">New Jersey aster yellows phytoplasma</name>
    <dbReference type="NCBI Taxonomy" id="270520"/>
    <lineage>
        <taxon>Bacteria</taxon>
        <taxon>Bacillati</taxon>
        <taxon>Mycoplasmatota</taxon>
        <taxon>Mollicutes</taxon>
        <taxon>Acholeplasmatales</taxon>
        <taxon>Acholeplasmataceae</taxon>
        <taxon>Candidatus Phytoplasma</taxon>
        <taxon>16SrI (Aster yellows group)</taxon>
    </lineage>
</organism>
<name>A0ABX4K2I8_9MOLU</name>
<gene>
    <name evidence="1" type="ORF">BBA70_00760</name>
</gene>
<dbReference type="Proteomes" id="UP000220509">
    <property type="component" value="Unassembled WGS sequence"/>
</dbReference>
<dbReference type="EMBL" id="MAPF01000022">
    <property type="protein sequence ID" value="PEH36390.1"/>
    <property type="molecule type" value="Genomic_DNA"/>
</dbReference>
<comment type="caution">
    <text evidence="1">The sequence shown here is derived from an EMBL/GenBank/DDBJ whole genome shotgun (WGS) entry which is preliminary data.</text>
</comment>